<reference evidence="4" key="1">
    <citation type="submission" date="2016-11" db="EMBL/GenBank/DDBJ databases">
        <authorList>
            <person name="Varghese N."/>
            <person name="Submissions S."/>
        </authorList>
    </citation>
    <scope>NUCLEOTIDE SEQUENCE [LARGE SCALE GENOMIC DNA]</scope>
    <source>
        <strain evidence="4">DSM 27370</strain>
    </source>
</reference>
<gene>
    <name evidence="3" type="ORF">SAMN05444362_105121</name>
</gene>
<dbReference type="InterPro" id="IPR035986">
    <property type="entry name" value="PKD_dom_sf"/>
</dbReference>
<dbReference type="InterPro" id="IPR013783">
    <property type="entry name" value="Ig-like_fold"/>
</dbReference>
<protein>
    <submittedName>
        <fullName evidence="3">PKD domain-containing protein</fullName>
    </submittedName>
</protein>
<dbReference type="PROSITE" id="PS50093">
    <property type="entry name" value="PKD"/>
    <property type="match status" value="1"/>
</dbReference>
<dbReference type="OrthoDB" id="993841at2"/>
<dbReference type="Gene3D" id="2.130.10.10">
    <property type="entry name" value="YVTN repeat-like/Quinoprotein amine dehydrogenase"/>
    <property type="match status" value="1"/>
</dbReference>
<dbReference type="Proteomes" id="UP000184480">
    <property type="component" value="Unassembled WGS sequence"/>
</dbReference>
<keyword evidence="1" id="KW-0732">Signal</keyword>
<dbReference type="STRING" id="1346286.SAMN05444362_105121"/>
<dbReference type="EMBL" id="FQUC01000005">
    <property type="protein sequence ID" value="SHF32177.1"/>
    <property type="molecule type" value="Genomic_DNA"/>
</dbReference>
<evidence type="ECO:0000259" key="2">
    <source>
        <dbReference type="PROSITE" id="PS50093"/>
    </source>
</evidence>
<dbReference type="RefSeq" id="WP_062182375.1">
    <property type="nucleotide sequence ID" value="NZ_BBXL01000017.1"/>
</dbReference>
<dbReference type="SUPFAM" id="SSF63829">
    <property type="entry name" value="Calcium-dependent phosphotriesterase"/>
    <property type="match status" value="1"/>
</dbReference>
<dbReference type="InterPro" id="IPR000601">
    <property type="entry name" value="PKD_dom"/>
</dbReference>
<dbReference type="InterPro" id="IPR015943">
    <property type="entry name" value="WD40/YVTN_repeat-like_dom_sf"/>
</dbReference>
<evidence type="ECO:0000256" key="1">
    <source>
        <dbReference type="SAM" id="SignalP"/>
    </source>
</evidence>
<feature type="signal peptide" evidence="1">
    <location>
        <begin position="1"/>
        <end position="20"/>
    </location>
</feature>
<feature type="domain" description="PKD" evidence="2">
    <location>
        <begin position="414"/>
        <end position="456"/>
    </location>
</feature>
<evidence type="ECO:0000313" key="4">
    <source>
        <dbReference type="Proteomes" id="UP000184480"/>
    </source>
</evidence>
<keyword evidence="4" id="KW-1185">Reference proteome</keyword>
<dbReference type="SUPFAM" id="SSF49299">
    <property type="entry name" value="PKD domain"/>
    <property type="match status" value="1"/>
</dbReference>
<dbReference type="Pfam" id="PF00801">
    <property type="entry name" value="PKD"/>
    <property type="match status" value="1"/>
</dbReference>
<sequence length="495" mass="52907">MKKLIYVCLLLIGFSINSYAQKETSWWHFGFNAGLNFNSLSSATASDATVLTGMPQAITGYVNTYEGCFTVSTYDGELLFASDGITVYNKNGAIMPNGSGLMGDPSATQSGIVIPRPRSLTQYYVVTVPVQGSTAYGIRYSIVDMSLNGGLGDVMSTSKNIVIKSGSVGENIAAVPNDNGEDYWLLHRTAQTFSVYAVTASGISSTPHQTITNTGIIYTGTGNNLGELVVSPDYTKLLAVNWSGQQVISAVFDPATGLISGVQTQTISAVTTTYGAAFSPDGNYIYVTSAYNTPQIYRNTWAGLRSGVASTFLALGPSNIKAGIDGRLYGIRCYRPAAGGAVVSTKDLYVITNPNAGGTVMKYFPDYLIKEAYLGLPSFPAGFIRIKPQSKPFACAAHLRTYGVEIDLSGGNAPVRLEWDFGDGSAVVSQTVSLSQTEYEQQHTYVGAGSYVITVTPYKADGTKAKVISMEANVIYCTLKSNRMTRSELLNSKQQ</sequence>
<name>A0A1M5AQ00_9BACT</name>
<accession>A0A1M5AQ00</accession>
<evidence type="ECO:0000313" key="3">
    <source>
        <dbReference type="EMBL" id="SHF32177.1"/>
    </source>
</evidence>
<proteinExistence type="predicted"/>
<dbReference type="AlphaFoldDB" id="A0A1M5AQ00"/>
<dbReference type="CDD" id="cd00146">
    <property type="entry name" value="PKD"/>
    <property type="match status" value="1"/>
</dbReference>
<feature type="chain" id="PRO_5009908814" evidence="1">
    <location>
        <begin position="21"/>
        <end position="495"/>
    </location>
</feature>
<dbReference type="Gene3D" id="2.60.40.10">
    <property type="entry name" value="Immunoglobulins"/>
    <property type="match status" value="1"/>
</dbReference>
<organism evidence="3 4">
    <name type="scientific">Dysgonomonas macrotermitis</name>
    <dbReference type="NCBI Taxonomy" id="1346286"/>
    <lineage>
        <taxon>Bacteria</taxon>
        <taxon>Pseudomonadati</taxon>
        <taxon>Bacteroidota</taxon>
        <taxon>Bacteroidia</taxon>
        <taxon>Bacteroidales</taxon>
        <taxon>Dysgonomonadaceae</taxon>
        <taxon>Dysgonomonas</taxon>
    </lineage>
</organism>